<dbReference type="SUPFAM" id="SSF51735">
    <property type="entry name" value="NAD(P)-binding Rossmann-fold domains"/>
    <property type="match status" value="1"/>
</dbReference>
<reference evidence="3" key="1">
    <citation type="submission" date="2011-06" db="EMBL/GenBank/DDBJ databases">
        <authorList>
            <consortium name="US DOE Joint Genome Institute (JGI-PGF)"/>
            <person name="Lucas S."/>
            <person name="Han J."/>
            <person name="Lapidus A."/>
            <person name="Cheng J.-F."/>
            <person name="Goodwin L."/>
            <person name="Pitluck S."/>
            <person name="Peters L."/>
            <person name="Land M.L."/>
            <person name="Hauser L."/>
            <person name="Vogl K."/>
            <person name="Liu Z."/>
            <person name="Overmann J."/>
            <person name="Frigaard N.-U."/>
            <person name="Bryant D.A."/>
            <person name="Woyke T.J."/>
        </authorList>
    </citation>
    <scope>NUCLEOTIDE SEQUENCE [LARGE SCALE GENOMIC DNA]</scope>
    <source>
        <strain evidence="3">970</strain>
    </source>
</reference>
<protein>
    <submittedName>
        <fullName evidence="2">Putative NADH-flavin reductase</fullName>
    </submittedName>
</protein>
<dbReference type="PANTHER" id="PTHR15020:SF50">
    <property type="entry name" value="UPF0659 PROTEIN YMR090W"/>
    <property type="match status" value="1"/>
</dbReference>
<sequence>MHIALFGATGGTGREVVAQALTQGHRIKALVRDPTRVPAQDGLTLIPGDVLDATATRQCITGTEAVICVLGSKPKQPPIEARGTAVIVEAMQASAVRRLIAVTSMGAGDSRRQLNPLFRWIMDLSLKAIMQAKAEQEQLIRASGLDWTIVRPGGLTDGPRTGTYRHGLDKSIKGGRISRADVAEFVLAQLDDRHYWQKTPAVT</sequence>
<dbReference type="Proteomes" id="UP000002964">
    <property type="component" value="Unassembled WGS sequence"/>
</dbReference>
<keyword evidence="3" id="KW-1185">Reference proteome</keyword>
<reference evidence="2 3" key="2">
    <citation type="submission" date="2011-11" db="EMBL/GenBank/DDBJ databases">
        <authorList>
            <consortium name="US DOE Joint Genome Institute"/>
            <person name="Lucas S."/>
            <person name="Han J."/>
            <person name="Lapidus A."/>
            <person name="Cheng J.-F."/>
            <person name="Goodwin L."/>
            <person name="Pitluck S."/>
            <person name="Peters L."/>
            <person name="Ovchinnikova G."/>
            <person name="Zhang X."/>
            <person name="Detter J.C."/>
            <person name="Han C."/>
            <person name="Tapia R."/>
            <person name="Land M."/>
            <person name="Hauser L."/>
            <person name="Kyrpides N."/>
            <person name="Ivanova N."/>
            <person name="Pagani I."/>
            <person name="Vogl K."/>
            <person name="Liu Z."/>
            <person name="Overmann J."/>
            <person name="Frigaard N.-U."/>
            <person name="Bryant D."/>
            <person name="Woyke T."/>
        </authorList>
    </citation>
    <scope>NUCLEOTIDE SEQUENCE [LARGE SCALE GENOMIC DNA]</scope>
    <source>
        <strain evidence="2 3">970</strain>
    </source>
</reference>
<dbReference type="RefSeq" id="WP_009151301.1">
    <property type="nucleotide sequence ID" value="NZ_CP121471.1"/>
</dbReference>
<proteinExistence type="predicted"/>
<evidence type="ECO:0000313" key="2">
    <source>
        <dbReference type="EMBL" id="EIC20898.1"/>
    </source>
</evidence>
<dbReference type="HOGENOM" id="CLU_025711_4_5_6"/>
<evidence type="ECO:0000259" key="1">
    <source>
        <dbReference type="Pfam" id="PF13460"/>
    </source>
</evidence>
<dbReference type="OrthoDB" id="9803892at2"/>
<dbReference type="InterPro" id="IPR036291">
    <property type="entry name" value="NAD(P)-bd_dom_sf"/>
</dbReference>
<feature type="domain" description="NAD(P)-binding" evidence="1">
    <location>
        <begin position="7"/>
        <end position="192"/>
    </location>
</feature>
<evidence type="ECO:0000313" key="3">
    <source>
        <dbReference type="Proteomes" id="UP000002964"/>
    </source>
</evidence>
<dbReference type="STRING" id="631362.Thi970DRAFT_04569"/>
<accession>H8Z7G8</accession>
<dbReference type="eggNOG" id="COG0702">
    <property type="taxonomic scope" value="Bacteria"/>
</dbReference>
<dbReference type="PANTHER" id="PTHR15020">
    <property type="entry name" value="FLAVIN REDUCTASE-RELATED"/>
    <property type="match status" value="1"/>
</dbReference>
<dbReference type="CDD" id="cd05244">
    <property type="entry name" value="BVR-B_like_SDR_a"/>
    <property type="match status" value="1"/>
</dbReference>
<dbReference type="Gene3D" id="3.40.50.720">
    <property type="entry name" value="NAD(P)-binding Rossmann-like Domain"/>
    <property type="match status" value="1"/>
</dbReference>
<organism evidence="2 3">
    <name type="scientific">Thiorhodovibrio frisius</name>
    <dbReference type="NCBI Taxonomy" id="631362"/>
    <lineage>
        <taxon>Bacteria</taxon>
        <taxon>Pseudomonadati</taxon>
        <taxon>Pseudomonadota</taxon>
        <taxon>Gammaproteobacteria</taxon>
        <taxon>Chromatiales</taxon>
        <taxon>Chromatiaceae</taxon>
        <taxon>Thiorhodovibrio</taxon>
    </lineage>
</organism>
<name>H8Z7G8_9GAMM</name>
<dbReference type="InterPro" id="IPR016040">
    <property type="entry name" value="NAD(P)-bd_dom"/>
</dbReference>
<dbReference type="AlphaFoldDB" id="H8Z7G8"/>
<gene>
    <name evidence="2" type="ORF">Thi970DRAFT_04569</name>
</gene>
<dbReference type="Pfam" id="PF13460">
    <property type="entry name" value="NAD_binding_10"/>
    <property type="match status" value="1"/>
</dbReference>
<dbReference type="EMBL" id="JH603170">
    <property type="protein sequence ID" value="EIC20898.1"/>
    <property type="molecule type" value="Genomic_DNA"/>
</dbReference>